<comment type="caution">
    <text evidence="2">The sequence shown here is derived from an EMBL/GenBank/DDBJ whole genome shotgun (WGS) entry which is preliminary data.</text>
</comment>
<proteinExistence type="predicted"/>
<feature type="transmembrane region" description="Helical" evidence="1">
    <location>
        <begin position="42"/>
        <end position="61"/>
    </location>
</feature>
<keyword evidence="1" id="KW-0472">Membrane</keyword>
<evidence type="ECO:0000313" key="2">
    <source>
        <dbReference type="EMBL" id="KAJ8067858.1"/>
    </source>
</evidence>
<dbReference type="AlphaFoldDB" id="A0A9X0AVF4"/>
<evidence type="ECO:0000256" key="1">
    <source>
        <dbReference type="SAM" id="Phobius"/>
    </source>
</evidence>
<keyword evidence="1" id="KW-1133">Transmembrane helix</keyword>
<feature type="transmembrane region" description="Helical" evidence="1">
    <location>
        <begin position="101"/>
        <end position="120"/>
    </location>
</feature>
<organism evidence="2 3">
    <name type="scientific">Sclerotinia nivalis</name>
    <dbReference type="NCBI Taxonomy" id="352851"/>
    <lineage>
        <taxon>Eukaryota</taxon>
        <taxon>Fungi</taxon>
        <taxon>Dikarya</taxon>
        <taxon>Ascomycota</taxon>
        <taxon>Pezizomycotina</taxon>
        <taxon>Leotiomycetes</taxon>
        <taxon>Helotiales</taxon>
        <taxon>Sclerotiniaceae</taxon>
        <taxon>Sclerotinia</taxon>
    </lineage>
</organism>
<dbReference type="OrthoDB" id="3548506at2759"/>
<sequence length="318" mass="36400">MYSKSLPNLEFVLVETKTPRVLLKVLSSDDVNPIITLTAEGVSNALFFTYILSSIYLLYIFQRVITRRHKLFFNRSPTLIFIALIRINHKAIYLHCLLDNLLRYIFNTLLGLPYGFSFFYPAPQSPLEIFPRWIFPNPTSEGLDFWTKLILLLGSELGVLATVKCINPWYEARQRRKHILQQALTDKKSQFQARVNQVSIIYGHNSLAVNRSRFQNLQVKNRGDGEKIEAGVDGNQAPTSNTSNVVEDLERIISKTETSHVSSVHDLEILWSLLEGNKWGFDMERISGQAHSDEVSEECKILEDSAVLVHQNEVNTMD</sequence>
<gene>
    <name evidence="2" type="ORF">OCU04_003448</name>
</gene>
<accession>A0A9X0AVF4</accession>
<evidence type="ECO:0000313" key="3">
    <source>
        <dbReference type="Proteomes" id="UP001152300"/>
    </source>
</evidence>
<dbReference type="EMBL" id="JAPEIS010000003">
    <property type="protein sequence ID" value="KAJ8067858.1"/>
    <property type="molecule type" value="Genomic_DNA"/>
</dbReference>
<reference evidence="2" key="1">
    <citation type="submission" date="2022-11" db="EMBL/GenBank/DDBJ databases">
        <title>Genome Resource of Sclerotinia nivalis Strain SnTB1, a Plant Pathogen Isolated from American Ginseng.</title>
        <authorList>
            <person name="Fan S."/>
        </authorList>
    </citation>
    <scope>NUCLEOTIDE SEQUENCE</scope>
    <source>
        <strain evidence="2">SnTB1</strain>
    </source>
</reference>
<keyword evidence="1" id="KW-0812">Transmembrane</keyword>
<protein>
    <submittedName>
        <fullName evidence="2">Uncharacterized protein</fullName>
    </submittedName>
</protein>
<dbReference type="Proteomes" id="UP001152300">
    <property type="component" value="Unassembled WGS sequence"/>
</dbReference>
<name>A0A9X0AVF4_9HELO</name>
<keyword evidence="3" id="KW-1185">Reference proteome</keyword>